<dbReference type="RefSeq" id="WP_284238796.1">
    <property type="nucleotide sequence ID" value="NZ_BSSQ01000010.1"/>
</dbReference>
<gene>
    <name evidence="2" type="ORF">MU1_23960</name>
</gene>
<dbReference type="Proteomes" id="UP001157114">
    <property type="component" value="Unassembled WGS sequence"/>
</dbReference>
<keyword evidence="1" id="KW-0472">Membrane</keyword>
<reference evidence="2 3" key="1">
    <citation type="submission" date="2023-03" db="EMBL/GenBank/DDBJ databases">
        <title>Draft genome sequence of the bacteria which degrade cell wall of Tricholomamatutake.</title>
        <authorList>
            <person name="Konishi Y."/>
            <person name="Fukuta Y."/>
            <person name="Shirasaka N."/>
        </authorList>
    </citation>
    <scope>NUCLEOTIDE SEQUENCE [LARGE SCALE GENOMIC DNA]</scope>
    <source>
        <strain evidence="3">mu1</strain>
    </source>
</reference>
<protein>
    <submittedName>
        <fullName evidence="2">Uncharacterized protein</fullName>
    </submittedName>
</protein>
<keyword evidence="3" id="KW-1185">Reference proteome</keyword>
<dbReference type="EMBL" id="BSSQ01000010">
    <property type="protein sequence ID" value="GLX68051.1"/>
    <property type="molecule type" value="Genomic_DNA"/>
</dbReference>
<feature type="transmembrane region" description="Helical" evidence="1">
    <location>
        <begin position="6"/>
        <end position="23"/>
    </location>
</feature>
<organism evidence="2 3">
    <name type="scientific">Paenibacillus glycanilyticus</name>
    <dbReference type="NCBI Taxonomy" id="126569"/>
    <lineage>
        <taxon>Bacteria</taxon>
        <taxon>Bacillati</taxon>
        <taxon>Bacillota</taxon>
        <taxon>Bacilli</taxon>
        <taxon>Bacillales</taxon>
        <taxon>Paenibacillaceae</taxon>
        <taxon>Paenibacillus</taxon>
    </lineage>
</organism>
<keyword evidence="1" id="KW-0812">Transmembrane</keyword>
<keyword evidence="1" id="KW-1133">Transmembrane helix</keyword>
<name>A0ABQ6GFE2_9BACL</name>
<evidence type="ECO:0000256" key="1">
    <source>
        <dbReference type="SAM" id="Phobius"/>
    </source>
</evidence>
<accession>A0ABQ6GFE2</accession>
<evidence type="ECO:0000313" key="2">
    <source>
        <dbReference type="EMBL" id="GLX68051.1"/>
    </source>
</evidence>
<sequence length="136" mass="15360">MKRISAIMVVIVIMFAGFIYLRIGPLSSTHALDSQLDNLIQNHDKAAIQALALDQETVEYLFELPNDSKVSRTSDFQGGYKNVSYKVTSVGGSKIHVYMKEDHKSMVHKLFPRWTLYKLTIGPNGTLPSIRDIYPD</sequence>
<proteinExistence type="predicted"/>
<evidence type="ECO:0000313" key="3">
    <source>
        <dbReference type="Proteomes" id="UP001157114"/>
    </source>
</evidence>
<comment type="caution">
    <text evidence="2">The sequence shown here is derived from an EMBL/GenBank/DDBJ whole genome shotgun (WGS) entry which is preliminary data.</text>
</comment>